<name>A0AAV1QP17_9ROSI</name>
<organism evidence="2 3">
    <name type="scientific">Dovyalis caffra</name>
    <dbReference type="NCBI Taxonomy" id="77055"/>
    <lineage>
        <taxon>Eukaryota</taxon>
        <taxon>Viridiplantae</taxon>
        <taxon>Streptophyta</taxon>
        <taxon>Embryophyta</taxon>
        <taxon>Tracheophyta</taxon>
        <taxon>Spermatophyta</taxon>
        <taxon>Magnoliopsida</taxon>
        <taxon>eudicotyledons</taxon>
        <taxon>Gunneridae</taxon>
        <taxon>Pentapetalae</taxon>
        <taxon>rosids</taxon>
        <taxon>fabids</taxon>
        <taxon>Malpighiales</taxon>
        <taxon>Salicaceae</taxon>
        <taxon>Flacourtieae</taxon>
        <taxon>Dovyalis</taxon>
    </lineage>
</organism>
<accession>A0AAV1QP17</accession>
<evidence type="ECO:0000313" key="2">
    <source>
        <dbReference type="EMBL" id="CAK7322515.1"/>
    </source>
</evidence>
<sequence>MVSFDKQYETETDAAGAPSEEADLETVGNRGRGGQKKLERRKLKLKGRKALRMRGKERVALIRRNCEVD</sequence>
<feature type="region of interest" description="Disordered" evidence="1">
    <location>
        <begin position="1"/>
        <end position="40"/>
    </location>
</feature>
<evidence type="ECO:0000313" key="3">
    <source>
        <dbReference type="Proteomes" id="UP001314170"/>
    </source>
</evidence>
<dbReference type="EMBL" id="CAWUPB010000026">
    <property type="protein sequence ID" value="CAK7322515.1"/>
    <property type="molecule type" value="Genomic_DNA"/>
</dbReference>
<proteinExistence type="predicted"/>
<comment type="caution">
    <text evidence="2">The sequence shown here is derived from an EMBL/GenBank/DDBJ whole genome shotgun (WGS) entry which is preliminary data.</text>
</comment>
<protein>
    <submittedName>
        <fullName evidence="2">Uncharacterized protein</fullName>
    </submittedName>
</protein>
<gene>
    <name evidence="2" type="ORF">DCAF_LOCUS125</name>
</gene>
<keyword evidence="3" id="KW-1185">Reference proteome</keyword>
<evidence type="ECO:0000256" key="1">
    <source>
        <dbReference type="SAM" id="MobiDB-lite"/>
    </source>
</evidence>
<dbReference type="Proteomes" id="UP001314170">
    <property type="component" value="Unassembled WGS sequence"/>
</dbReference>
<reference evidence="2 3" key="1">
    <citation type="submission" date="2024-01" db="EMBL/GenBank/DDBJ databases">
        <authorList>
            <person name="Waweru B."/>
        </authorList>
    </citation>
    <scope>NUCLEOTIDE SEQUENCE [LARGE SCALE GENOMIC DNA]</scope>
</reference>
<dbReference type="AlphaFoldDB" id="A0AAV1QP17"/>